<organism evidence="3 4">
    <name type="scientific">Oleoguttula mirabilis</name>
    <dbReference type="NCBI Taxonomy" id="1507867"/>
    <lineage>
        <taxon>Eukaryota</taxon>
        <taxon>Fungi</taxon>
        <taxon>Dikarya</taxon>
        <taxon>Ascomycota</taxon>
        <taxon>Pezizomycotina</taxon>
        <taxon>Dothideomycetes</taxon>
        <taxon>Dothideomycetidae</taxon>
        <taxon>Mycosphaerellales</taxon>
        <taxon>Teratosphaeriaceae</taxon>
        <taxon>Oleoguttula</taxon>
    </lineage>
</organism>
<reference evidence="3 4" key="1">
    <citation type="submission" date="2021-11" db="EMBL/GenBank/DDBJ databases">
        <title>Black yeast isolated from Biological Soil Crust.</title>
        <authorList>
            <person name="Kurbessoian T."/>
        </authorList>
    </citation>
    <scope>NUCLEOTIDE SEQUENCE [LARGE SCALE GENOMIC DNA]</scope>
    <source>
        <strain evidence="3 4">CCFEE 5522</strain>
    </source>
</reference>
<dbReference type="InterPro" id="IPR021858">
    <property type="entry name" value="Fun_TF"/>
</dbReference>
<comment type="caution">
    <text evidence="3">The sequence shown here is derived from an EMBL/GenBank/DDBJ whole genome shotgun (WGS) entry which is preliminary data.</text>
</comment>
<dbReference type="AlphaFoldDB" id="A0AAV9JGI3"/>
<dbReference type="Proteomes" id="UP001324427">
    <property type="component" value="Unassembled WGS sequence"/>
</dbReference>
<dbReference type="GO" id="GO:0005634">
    <property type="term" value="C:nucleus"/>
    <property type="evidence" value="ECO:0007669"/>
    <property type="project" value="UniProtKB-SubCell"/>
</dbReference>
<dbReference type="PANTHER" id="PTHR37534:SF24">
    <property type="entry name" value="MISCELLANEOUS ZN(II)2CYS6 TRANSCRIPTION FACTOR (EUROFUNG)-RELATED"/>
    <property type="match status" value="1"/>
</dbReference>
<evidence type="ECO:0000256" key="2">
    <source>
        <dbReference type="ARBA" id="ARBA00023242"/>
    </source>
</evidence>
<name>A0AAV9JGI3_9PEZI</name>
<evidence type="ECO:0000256" key="1">
    <source>
        <dbReference type="ARBA" id="ARBA00004123"/>
    </source>
</evidence>
<comment type="subcellular location">
    <subcellularLocation>
        <location evidence="1">Nucleus</location>
    </subcellularLocation>
</comment>
<keyword evidence="4" id="KW-1185">Reference proteome</keyword>
<dbReference type="PANTHER" id="PTHR37534">
    <property type="entry name" value="TRANSCRIPTIONAL ACTIVATOR PROTEIN UGA3"/>
    <property type="match status" value="1"/>
</dbReference>
<dbReference type="EMBL" id="JAVFHQ010000025">
    <property type="protein sequence ID" value="KAK4544316.1"/>
    <property type="molecule type" value="Genomic_DNA"/>
</dbReference>
<evidence type="ECO:0000313" key="4">
    <source>
        <dbReference type="Proteomes" id="UP001324427"/>
    </source>
</evidence>
<evidence type="ECO:0000313" key="3">
    <source>
        <dbReference type="EMBL" id="KAK4544316.1"/>
    </source>
</evidence>
<dbReference type="GO" id="GO:0045944">
    <property type="term" value="P:positive regulation of transcription by RNA polymerase II"/>
    <property type="evidence" value="ECO:0007669"/>
    <property type="project" value="TreeGrafter"/>
</dbReference>
<dbReference type="GO" id="GO:0000976">
    <property type="term" value="F:transcription cis-regulatory region binding"/>
    <property type="evidence" value="ECO:0007669"/>
    <property type="project" value="TreeGrafter"/>
</dbReference>
<protein>
    <recommendedName>
        <fullName evidence="5">C6 transcription factor</fullName>
    </recommendedName>
</protein>
<keyword evidence="2" id="KW-0539">Nucleus</keyword>
<proteinExistence type="predicted"/>
<gene>
    <name evidence="3" type="ORF">LTR36_004207</name>
</gene>
<accession>A0AAV9JGI3</accession>
<dbReference type="Pfam" id="PF11951">
    <property type="entry name" value="Fungal_trans_2"/>
    <property type="match status" value="1"/>
</dbReference>
<evidence type="ECO:0008006" key="5">
    <source>
        <dbReference type="Google" id="ProtNLM"/>
    </source>
</evidence>
<sequence>MAIHLPPHENMLPDAIQFLSPSALSNESFSALDEYDVHPRFLELQNELRTLLFASAQSAAPTRQHTPDLSAEGQSPPRLPGYRSLLQHLRIAQCQIPILRIIEYLRVWVSECAPWLDMFDEKRAFGVSVPVLAQTSPTVLFALLALSARQMARSGSAAVASQDSLELYSTAIASLTPALERKDESVLVAACILCALEMMSASPRDWRRHVEGCAALFEASSVHGFCGGSLQGVFWCYARMDLCGALIVECAESTVLPIGKWVLPETAAAGFDERAISEAFMAHAEQTPDMHANYAVYMCAKVCDLIAKRSRYVELGDDNGCDTPYFHNAWLHLWEELQLWAERRAPIMRPIMVIAGSAVTHHFPSVLYAHWGAISGNQLYHTSCILMLEVQATVTVSAATNLVHSPLWHARQIVGISLANSHKGCLNNAIQPLWIAGRIFTYRAEHKVVVDLLNYVEMSSGWAARWRIKDLEVAWGYPRGTFTHLRPG</sequence>
<dbReference type="GO" id="GO:0003700">
    <property type="term" value="F:DNA-binding transcription factor activity"/>
    <property type="evidence" value="ECO:0007669"/>
    <property type="project" value="TreeGrafter"/>
</dbReference>